<dbReference type="EMBL" id="LWSG01000008">
    <property type="protein sequence ID" value="OAS87694.1"/>
    <property type="molecule type" value="Genomic_DNA"/>
</dbReference>
<dbReference type="GO" id="GO:0005385">
    <property type="term" value="F:zinc ion transmembrane transporter activity"/>
    <property type="evidence" value="ECO:0007669"/>
    <property type="project" value="TreeGrafter"/>
</dbReference>
<sequence length="241" mass="25268">MLQAALWGAFAGSSILIGALLGIFKDLSKRITGLIMSFGTGVLIGAASFELLTESVNEGGLLVTSIGFLSGACIFTFSELLITKRGGHERKRTNKKTSNHSGLSIFIGTIIDAIPESVIIGVSLLEQGTVSYLMVIAVFISNFPEGLSSTVGLKRDGYSKKTLVLMWMVVVILASLSSLLGYSLLRDASTTILSFISAFAAGGIMSMVASTMMPEAFEEGGAIVGLIASLGLLCSLFLSHI</sequence>
<comment type="similarity">
    <text evidence="2">Belongs to the ZIP transporter (TC 2.A.5) family.</text>
</comment>
<dbReference type="STRING" id="152268.A6K24_19620"/>
<dbReference type="Proteomes" id="UP000078534">
    <property type="component" value="Unassembled WGS sequence"/>
</dbReference>
<feature type="transmembrane region" description="Helical" evidence="5">
    <location>
        <begin position="103"/>
        <end position="125"/>
    </location>
</feature>
<feature type="transmembrane region" description="Helical" evidence="5">
    <location>
        <begin position="163"/>
        <end position="185"/>
    </location>
</feature>
<dbReference type="OrthoDB" id="1145132at2"/>
<comment type="caution">
    <text evidence="6">The sequence shown here is derived from an EMBL/GenBank/DDBJ whole genome shotgun (WGS) entry which is preliminary data.</text>
</comment>
<keyword evidence="5" id="KW-1133">Transmembrane helix</keyword>
<dbReference type="GO" id="GO:0005886">
    <property type="term" value="C:plasma membrane"/>
    <property type="evidence" value="ECO:0007669"/>
    <property type="project" value="UniProtKB-SubCell"/>
</dbReference>
<name>A0A179T229_9BACI</name>
<gene>
    <name evidence="6" type="ORF">A6K24_19620</name>
</gene>
<keyword evidence="4" id="KW-0862">Zinc</keyword>
<keyword evidence="5" id="KW-0472">Membrane</keyword>
<comment type="subcellular location">
    <subcellularLocation>
        <location evidence="1">Cell membrane</location>
        <topology evidence="1">Multi-pass membrane protein</topology>
    </subcellularLocation>
</comment>
<keyword evidence="3" id="KW-1003">Cell membrane</keyword>
<dbReference type="PANTHER" id="PTHR11040">
    <property type="entry name" value="ZINC/IRON TRANSPORTER"/>
    <property type="match status" value="1"/>
</dbReference>
<evidence type="ECO:0000256" key="1">
    <source>
        <dbReference type="ARBA" id="ARBA00004651"/>
    </source>
</evidence>
<organism evidence="6 7">
    <name type="scientific">Metabacillus litoralis</name>
    <dbReference type="NCBI Taxonomy" id="152268"/>
    <lineage>
        <taxon>Bacteria</taxon>
        <taxon>Bacillati</taxon>
        <taxon>Bacillota</taxon>
        <taxon>Bacilli</taxon>
        <taxon>Bacillales</taxon>
        <taxon>Bacillaceae</taxon>
        <taxon>Metabacillus</taxon>
    </lineage>
</organism>
<feature type="transmembrane region" description="Helical" evidence="5">
    <location>
        <begin position="221"/>
        <end position="238"/>
    </location>
</feature>
<evidence type="ECO:0000313" key="7">
    <source>
        <dbReference type="Proteomes" id="UP000078534"/>
    </source>
</evidence>
<proteinExistence type="inferred from homology"/>
<dbReference type="PANTHER" id="PTHR11040:SF211">
    <property type="entry name" value="ZINC TRANSPORTER ZIP11"/>
    <property type="match status" value="1"/>
</dbReference>
<evidence type="ECO:0000256" key="4">
    <source>
        <dbReference type="ARBA" id="ARBA00022833"/>
    </source>
</evidence>
<evidence type="ECO:0000256" key="2">
    <source>
        <dbReference type="ARBA" id="ARBA00006939"/>
    </source>
</evidence>
<feature type="transmembrane region" description="Helical" evidence="5">
    <location>
        <begin position="191"/>
        <end position="209"/>
    </location>
</feature>
<dbReference type="RefSeq" id="WP_066329984.1">
    <property type="nucleotide sequence ID" value="NZ_LWSG01000008.1"/>
</dbReference>
<feature type="transmembrane region" description="Helical" evidence="5">
    <location>
        <begin position="6"/>
        <end position="24"/>
    </location>
</feature>
<feature type="transmembrane region" description="Helical" evidence="5">
    <location>
        <begin position="61"/>
        <end position="82"/>
    </location>
</feature>
<reference evidence="7" key="1">
    <citation type="submission" date="2016-04" db="EMBL/GenBank/DDBJ databases">
        <authorList>
            <person name="Lyu Z."/>
            <person name="Lyu W."/>
        </authorList>
    </citation>
    <scope>NUCLEOTIDE SEQUENCE [LARGE SCALE GENOMIC DNA]</scope>
    <source>
        <strain evidence="7">C44</strain>
    </source>
</reference>
<keyword evidence="7" id="KW-1185">Reference proteome</keyword>
<keyword evidence="5" id="KW-0812">Transmembrane</keyword>
<protein>
    <recommendedName>
        <fullName evidence="8">ZIP family metal transporter</fullName>
    </recommendedName>
</protein>
<accession>A0A179T229</accession>
<dbReference type="AlphaFoldDB" id="A0A179T229"/>
<evidence type="ECO:0000313" key="6">
    <source>
        <dbReference type="EMBL" id="OAS87694.1"/>
    </source>
</evidence>
<evidence type="ECO:0008006" key="8">
    <source>
        <dbReference type="Google" id="ProtNLM"/>
    </source>
</evidence>
<feature type="transmembrane region" description="Helical" evidence="5">
    <location>
        <begin position="31"/>
        <end position="49"/>
    </location>
</feature>
<evidence type="ECO:0000256" key="5">
    <source>
        <dbReference type="SAM" id="Phobius"/>
    </source>
</evidence>
<evidence type="ECO:0000256" key="3">
    <source>
        <dbReference type="ARBA" id="ARBA00022475"/>
    </source>
</evidence>